<feature type="compositionally biased region" description="Basic and acidic residues" evidence="1">
    <location>
        <begin position="49"/>
        <end position="63"/>
    </location>
</feature>
<dbReference type="Proteomes" id="UP000310066">
    <property type="component" value="Unassembled WGS sequence"/>
</dbReference>
<feature type="compositionally biased region" description="Acidic residues" evidence="1">
    <location>
        <begin position="430"/>
        <end position="444"/>
    </location>
</feature>
<dbReference type="AlphaFoldDB" id="A0A4V5N8P7"/>
<feature type="region of interest" description="Disordered" evidence="1">
    <location>
        <begin position="408"/>
        <end position="466"/>
    </location>
</feature>
<dbReference type="STRING" id="329885.A0A4V5N8P7"/>
<reference evidence="2 3" key="1">
    <citation type="submission" date="2017-03" db="EMBL/GenBank/DDBJ databases">
        <title>Genomes of endolithic fungi from Antarctica.</title>
        <authorList>
            <person name="Coleine C."/>
            <person name="Masonjones S."/>
            <person name="Stajich J.E."/>
        </authorList>
    </citation>
    <scope>NUCLEOTIDE SEQUENCE [LARGE SCALE GENOMIC DNA]</scope>
    <source>
        <strain evidence="2 3">CCFEE 5311</strain>
    </source>
</reference>
<evidence type="ECO:0000256" key="1">
    <source>
        <dbReference type="SAM" id="MobiDB-lite"/>
    </source>
</evidence>
<gene>
    <name evidence="2" type="ORF">B0A54_05234</name>
</gene>
<feature type="region of interest" description="Disordered" evidence="1">
    <location>
        <begin position="482"/>
        <end position="502"/>
    </location>
</feature>
<feature type="region of interest" description="Disordered" evidence="1">
    <location>
        <begin position="34"/>
        <end position="63"/>
    </location>
</feature>
<protein>
    <submittedName>
        <fullName evidence="2">Uncharacterized protein</fullName>
    </submittedName>
</protein>
<evidence type="ECO:0000313" key="3">
    <source>
        <dbReference type="Proteomes" id="UP000310066"/>
    </source>
</evidence>
<comment type="caution">
    <text evidence="2">The sequence shown here is derived from an EMBL/GenBank/DDBJ whole genome shotgun (WGS) entry which is preliminary data.</text>
</comment>
<name>A0A4V5N8P7_9PEZI</name>
<evidence type="ECO:0000313" key="2">
    <source>
        <dbReference type="EMBL" id="TKA44489.1"/>
    </source>
</evidence>
<organism evidence="2 3">
    <name type="scientific">Friedmanniomyces endolithicus</name>
    <dbReference type="NCBI Taxonomy" id="329885"/>
    <lineage>
        <taxon>Eukaryota</taxon>
        <taxon>Fungi</taxon>
        <taxon>Dikarya</taxon>
        <taxon>Ascomycota</taxon>
        <taxon>Pezizomycotina</taxon>
        <taxon>Dothideomycetes</taxon>
        <taxon>Dothideomycetidae</taxon>
        <taxon>Mycosphaerellales</taxon>
        <taxon>Teratosphaeriaceae</taxon>
        <taxon>Friedmanniomyces</taxon>
    </lineage>
</organism>
<proteinExistence type="predicted"/>
<sequence length="502" mass="55835">MGYFVGHESESVYLVWHPEKNTVKRVDQARVISGHGLTDPHSSSSRSARLADGHEPSLEEDNVREKSIDDALISIATGSNSDSNSSADNGPPVRSRFFANIAKGVKPRILPEEWIAVDLLKEVDAASIQKLLDAVFNRKIGVAKISERRKALRDPQRILEIAGFNDQTLRDTVEAKLANAQEKLGLVLKKKYAREYGTGRHSSLSLDQHIFFHLLHHTNTNAKSKYAAFAELFPDTRLPKNAATIEGKLFRLPLEELVAKWPGFDDNARRITMQKRIEATTEMSKPPSVTSYSLRHIDQAAKCTYCKPRGYACSGEKTGTYPCDRCKAISKPYRIKLSDQESITYYGEDAKLPNTIAEVSDVVPPCCFECNLYARTYTGGDADGDQEWPCGRQTVMCRKPNPGGGIRAYSLVKGRSPSESSRIRPKLDDGDGALDDYESDSDDEAGQHADTKDDGVRGPANFTMTEEERLTAREKLRNLKLPEAFHGASMDDEYDSLILNDT</sequence>
<dbReference type="EMBL" id="NAJP01000015">
    <property type="protein sequence ID" value="TKA44489.1"/>
    <property type="molecule type" value="Genomic_DNA"/>
</dbReference>
<accession>A0A4V5N8P7</accession>
<feature type="compositionally biased region" description="Basic and acidic residues" evidence="1">
    <location>
        <begin position="445"/>
        <end position="456"/>
    </location>
</feature>